<dbReference type="Proteomes" id="UP000034246">
    <property type="component" value="Unassembled WGS sequence"/>
</dbReference>
<dbReference type="EMBL" id="LBWP01000024">
    <property type="protein sequence ID" value="KKR10026.1"/>
    <property type="molecule type" value="Genomic_DNA"/>
</dbReference>
<reference evidence="1 2" key="1">
    <citation type="journal article" date="2015" name="Nature">
        <title>rRNA introns, odd ribosomes, and small enigmatic genomes across a large radiation of phyla.</title>
        <authorList>
            <person name="Brown C.T."/>
            <person name="Hug L.A."/>
            <person name="Thomas B.C."/>
            <person name="Sharon I."/>
            <person name="Castelle C.J."/>
            <person name="Singh A."/>
            <person name="Wilkins M.J."/>
            <person name="Williams K.H."/>
            <person name="Banfield J.F."/>
        </authorList>
    </citation>
    <scope>NUCLEOTIDE SEQUENCE [LARGE SCALE GENOMIC DNA]</scope>
</reference>
<sequence>MVIQDLKEVITRSESIANRDFVRNLLKEELQVFVLNFIYTSSYKNLIFTGGTCLRKFYGLPRISEDLDFDINATSFDFDEFQKDLKEYFAKEMQYKDLGLKFKNLTVFLKFPVLKEIGFAVTGDSDILFLRLDFSFNKDRNFNTETQIFSAYDFSFLAKTYDLGTLLANKIAAFLTREYKRGGEQSVSFKGRDVFDLIWMLGQAKKTGIRVNSQRINGLLGIKDGGELRKKILRKMEKVDPRDLYNDLRPFFRDIGFVDNFCQNFLKLLEANIKYL</sequence>
<proteinExistence type="predicted"/>
<evidence type="ECO:0000313" key="2">
    <source>
        <dbReference type="Proteomes" id="UP000034246"/>
    </source>
</evidence>
<dbReference type="AlphaFoldDB" id="A0A0G0NB20"/>
<dbReference type="Pfam" id="PF08843">
    <property type="entry name" value="AbiEii"/>
    <property type="match status" value="1"/>
</dbReference>
<evidence type="ECO:0000313" key="1">
    <source>
        <dbReference type="EMBL" id="KKR10026.1"/>
    </source>
</evidence>
<comment type="caution">
    <text evidence="1">The sequence shown here is derived from an EMBL/GenBank/DDBJ whole genome shotgun (WGS) entry which is preliminary data.</text>
</comment>
<accession>A0A0G0NB20</accession>
<organism evidence="1 2">
    <name type="scientific">Candidatus Woesebacteria bacterium GW2011_GWA1_39_21</name>
    <dbReference type="NCBI Taxonomy" id="1618550"/>
    <lineage>
        <taxon>Bacteria</taxon>
        <taxon>Candidatus Woeseibacteriota</taxon>
    </lineage>
</organism>
<dbReference type="STRING" id="1618550.UT39_C0024G0005"/>
<dbReference type="InterPro" id="IPR014942">
    <property type="entry name" value="AbiEii"/>
</dbReference>
<evidence type="ECO:0008006" key="3">
    <source>
        <dbReference type="Google" id="ProtNLM"/>
    </source>
</evidence>
<protein>
    <recommendedName>
        <fullName evidence="3">Nucleotidyl transferase AbiEii/AbiGii toxin family protein</fullName>
    </recommendedName>
</protein>
<gene>
    <name evidence="1" type="ORF">UT39_C0024G0005</name>
</gene>
<name>A0A0G0NB20_9BACT</name>
<dbReference type="Gene3D" id="3.10.450.620">
    <property type="entry name" value="JHP933, nucleotidyltransferase-like core domain"/>
    <property type="match status" value="1"/>
</dbReference>